<gene>
    <name evidence="2" type="ORF">PLEPLA_LOCUS7036</name>
</gene>
<feature type="region of interest" description="Disordered" evidence="1">
    <location>
        <begin position="84"/>
        <end position="123"/>
    </location>
</feature>
<proteinExistence type="predicted"/>
<sequence>MDKWRGGKSLRINRFISNTMKDENWGTCPVRSPRLLTQEAVNQILDQQFNYKPVNLPPNLQRAETNKWRCGTTRCQFTAASSLLPRPTAPRRLPSGRTTASLINLHPPPPPHPTSSSSSSSLLCHSLFDPGDFIRT</sequence>
<reference evidence="2" key="1">
    <citation type="submission" date="2020-03" db="EMBL/GenBank/DDBJ databases">
        <authorList>
            <person name="Weist P."/>
        </authorList>
    </citation>
    <scope>NUCLEOTIDE SEQUENCE</scope>
</reference>
<feature type="compositionally biased region" description="Low complexity" evidence="1">
    <location>
        <begin position="114"/>
        <end position="123"/>
    </location>
</feature>
<dbReference type="Proteomes" id="UP001153269">
    <property type="component" value="Unassembled WGS sequence"/>
</dbReference>
<dbReference type="EMBL" id="CADEAL010000372">
    <property type="protein sequence ID" value="CAB1419208.1"/>
    <property type="molecule type" value="Genomic_DNA"/>
</dbReference>
<name>A0A9N7YB28_PLEPL</name>
<comment type="caution">
    <text evidence="2">The sequence shown here is derived from an EMBL/GenBank/DDBJ whole genome shotgun (WGS) entry which is preliminary data.</text>
</comment>
<dbReference type="AlphaFoldDB" id="A0A9N7YB28"/>
<organism evidence="2 3">
    <name type="scientific">Pleuronectes platessa</name>
    <name type="common">European plaice</name>
    <dbReference type="NCBI Taxonomy" id="8262"/>
    <lineage>
        <taxon>Eukaryota</taxon>
        <taxon>Metazoa</taxon>
        <taxon>Chordata</taxon>
        <taxon>Craniata</taxon>
        <taxon>Vertebrata</taxon>
        <taxon>Euteleostomi</taxon>
        <taxon>Actinopterygii</taxon>
        <taxon>Neopterygii</taxon>
        <taxon>Teleostei</taxon>
        <taxon>Neoteleostei</taxon>
        <taxon>Acanthomorphata</taxon>
        <taxon>Carangaria</taxon>
        <taxon>Pleuronectiformes</taxon>
        <taxon>Pleuronectoidei</taxon>
        <taxon>Pleuronectidae</taxon>
        <taxon>Pleuronectes</taxon>
    </lineage>
</organism>
<evidence type="ECO:0000313" key="2">
    <source>
        <dbReference type="EMBL" id="CAB1419208.1"/>
    </source>
</evidence>
<evidence type="ECO:0000256" key="1">
    <source>
        <dbReference type="SAM" id="MobiDB-lite"/>
    </source>
</evidence>
<protein>
    <submittedName>
        <fullName evidence="2">Uncharacterized protein</fullName>
    </submittedName>
</protein>
<keyword evidence="3" id="KW-1185">Reference proteome</keyword>
<accession>A0A9N7YB28</accession>
<feature type="compositionally biased region" description="Low complexity" evidence="1">
    <location>
        <begin position="84"/>
        <end position="105"/>
    </location>
</feature>
<evidence type="ECO:0000313" key="3">
    <source>
        <dbReference type="Proteomes" id="UP001153269"/>
    </source>
</evidence>